<protein>
    <submittedName>
        <fullName evidence="1">Uncharacterized protein</fullName>
    </submittedName>
</protein>
<reference evidence="1" key="1">
    <citation type="submission" date="2021-05" db="EMBL/GenBank/DDBJ databases">
        <authorList>
            <person name="Pan Q."/>
            <person name="Jouanno E."/>
            <person name="Zahm M."/>
            <person name="Klopp C."/>
            <person name="Cabau C."/>
            <person name="Louis A."/>
            <person name="Berthelot C."/>
            <person name="Parey E."/>
            <person name="Roest Crollius H."/>
            <person name="Montfort J."/>
            <person name="Robinson-Rechavi M."/>
            <person name="Bouchez O."/>
            <person name="Lampietro C."/>
            <person name="Lopez Roques C."/>
            <person name="Donnadieu C."/>
            <person name="Postlethwait J."/>
            <person name="Bobe J."/>
            <person name="Dillon D."/>
            <person name="Chandos A."/>
            <person name="von Hippel F."/>
            <person name="Guiguen Y."/>
        </authorList>
    </citation>
    <scope>NUCLEOTIDE SEQUENCE</scope>
    <source>
        <strain evidence="1">YG-Jan2019</strain>
    </source>
</reference>
<comment type="caution">
    <text evidence="1">The sequence shown here is derived from an EMBL/GenBank/DDBJ whole genome shotgun (WGS) entry which is preliminary data.</text>
</comment>
<evidence type="ECO:0000313" key="2">
    <source>
        <dbReference type="Proteomes" id="UP001157502"/>
    </source>
</evidence>
<dbReference type="Proteomes" id="UP001157502">
    <property type="component" value="Chromosome 27"/>
</dbReference>
<sequence>MRKRIAEEQWQEARHFHLECMVTSKNVLKKICKICQQEEALVRCRDCLPLEWFCAKCDQNEHSKWPLHNREVIIEDFYKPVAPSTYLVKREDGHYNTCEQVCPPSPCSCEFQSISVSAGRAMILIGMNGRYDLCLPVWTCNGCLEQWAPGVKELIHSGEIRSVVKSTPGRGTCGASQWSAARETAKRANKLDEEGVEVAVCRHGYILKGLNMFRGEIFAYPMFLQKALQAPAKFFATYVACKYWPYLEKVAGHLTTLQELLSMKPFLSVMHARAHATKCEIKWSGRNQEGAGTTCGEEVEQVNSYLSRCGLNTKKMTKSARVDMLTVHAIGWNSRKSQHLQLALSKRYVKTCQNAFEEATKLEELKQEVGCSDDMVKQWILDVQQWAVDENEAGTSMDSVHLKMHQSIEGHFVNIHQMKHSLYRQNDGNKVRNKLRQKIAVEKKLLIEDIRSYNLLVPKDLAVDEEVVGEKLAGPGSGSEAQIWPWEIHSRGSSVTMLTKKKVHDQYMLSMRLLEEKIHLVREMTQHCSFLNSFASVLRAQILSSGMLNSY</sequence>
<evidence type="ECO:0000313" key="1">
    <source>
        <dbReference type="EMBL" id="KAJ7991306.1"/>
    </source>
</evidence>
<gene>
    <name evidence="1" type="ORF">DPEC_G00295960</name>
</gene>
<dbReference type="EMBL" id="CM055754">
    <property type="protein sequence ID" value="KAJ7991306.1"/>
    <property type="molecule type" value="Genomic_DNA"/>
</dbReference>
<name>A0ACC2FIY5_DALPE</name>
<keyword evidence="2" id="KW-1185">Reference proteome</keyword>
<organism evidence="1 2">
    <name type="scientific">Dallia pectoralis</name>
    <name type="common">Alaska blackfish</name>
    <dbReference type="NCBI Taxonomy" id="75939"/>
    <lineage>
        <taxon>Eukaryota</taxon>
        <taxon>Metazoa</taxon>
        <taxon>Chordata</taxon>
        <taxon>Craniata</taxon>
        <taxon>Vertebrata</taxon>
        <taxon>Euteleostomi</taxon>
        <taxon>Actinopterygii</taxon>
        <taxon>Neopterygii</taxon>
        <taxon>Teleostei</taxon>
        <taxon>Protacanthopterygii</taxon>
        <taxon>Esociformes</taxon>
        <taxon>Umbridae</taxon>
        <taxon>Dallia</taxon>
    </lineage>
</organism>
<accession>A0ACC2FIY5</accession>
<proteinExistence type="predicted"/>